<evidence type="ECO:0000313" key="3">
    <source>
        <dbReference type="Proteomes" id="UP000695562"/>
    </source>
</evidence>
<comment type="caution">
    <text evidence="2">The sequence shown here is derived from an EMBL/GenBank/DDBJ whole genome shotgun (WGS) entry which is preliminary data.</text>
</comment>
<feature type="compositionally biased region" description="Basic and acidic residues" evidence="1">
    <location>
        <begin position="98"/>
        <end position="115"/>
    </location>
</feature>
<name>A0A8J4PUK3_9MYCE</name>
<evidence type="ECO:0000256" key="1">
    <source>
        <dbReference type="SAM" id="MobiDB-lite"/>
    </source>
</evidence>
<sequence>MTGIDWNAIESLKRNELQKLCKELKIEIKGTSKNADLIDALLAYKKENIDTSNQVTTDHNDNNNNDTNIKEKEEPVITNITKDSTTSTPKKSNKRKTKDVEMVEETTKEEVENKETIKEKDTIEKTNVNDKTTIIEKSSNEKQQKEKEETQQTPKSNVSIEDNDQTKTTELTTTTTTIDNETMDQDQDGNDDHHVEIQLEEEETLVGLKFRNYQPRDHKLNKYRVEKTKAPPIVDELLARLQLLETNQEIQISFAPKKINWDLKRDSLKKITKLDKLTEKAIYQLIKQKIESSNDEESKAYLLSKNIDKVK</sequence>
<dbReference type="AlphaFoldDB" id="A0A8J4PUK3"/>
<feature type="compositionally biased region" description="Basic and acidic residues" evidence="1">
    <location>
        <begin position="138"/>
        <end position="150"/>
    </location>
</feature>
<dbReference type="Pfam" id="PF08315">
    <property type="entry name" value="cwf18"/>
    <property type="match status" value="1"/>
</dbReference>
<dbReference type="PANTHER" id="PTHR31551:SF1">
    <property type="entry name" value="COILED-COIL DOMAIN-CONTAINING PROTEIN 12"/>
    <property type="match status" value="1"/>
</dbReference>
<dbReference type="EMBL" id="AJWJ01000208">
    <property type="protein sequence ID" value="KAF2073377.1"/>
    <property type="molecule type" value="Genomic_DNA"/>
</dbReference>
<proteinExistence type="predicted"/>
<protein>
    <submittedName>
        <fullName evidence="2">Uncharacterized protein</fullName>
    </submittedName>
</protein>
<gene>
    <name evidence="2" type="ORF">CYY_005322</name>
</gene>
<dbReference type="PANTHER" id="PTHR31551">
    <property type="entry name" value="PRE-MRNA-SPLICING FACTOR CWF18"/>
    <property type="match status" value="1"/>
</dbReference>
<organism evidence="2 3">
    <name type="scientific">Polysphondylium violaceum</name>
    <dbReference type="NCBI Taxonomy" id="133409"/>
    <lineage>
        <taxon>Eukaryota</taxon>
        <taxon>Amoebozoa</taxon>
        <taxon>Evosea</taxon>
        <taxon>Eumycetozoa</taxon>
        <taxon>Dictyostelia</taxon>
        <taxon>Dictyosteliales</taxon>
        <taxon>Dictyosteliaceae</taxon>
        <taxon>Polysphondylium</taxon>
    </lineage>
</organism>
<feature type="compositionally biased region" description="Low complexity" evidence="1">
    <location>
        <begin position="81"/>
        <end position="90"/>
    </location>
</feature>
<dbReference type="Proteomes" id="UP000695562">
    <property type="component" value="Unassembled WGS sequence"/>
</dbReference>
<dbReference type="InterPro" id="IPR013169">
    <property type="entry name" value="mRNA_splic_Cwf18-like"/>
</dbReference>
<accession>A0A8J4PUK3</accession>
<reference evidence="2" key="1">
    <citation type="submission" date="2020-01" db="EMBL/GenBank/DDBJ databases">
        <title>Development of genomics and gene disruption for Polysphondylium violaceum indicates a role for the polyketide synthase stlB in stalk morphogenesis.</title>
        <authorList>
            <person name="Narita B."/>
            <person name="Kawabe Y."/>
            <person name="Kin K."/>
            <person name="Saito T."/>
            <person name="Gibbs R."/>
            <person name="Kuspa A."/>
            <person name="Muzny D."/>
            <person name="Queller D."/>
            <person name="Richards S."/>
            <person name="Strassman J."/>
            <person name="Sucgang R."/>
            <person name="Worley K."/>
            <person name="Schaap P."/>
        </authorList>
    </citation>
    <scope>NUCLEOTIDE SEQUENCE</scope>
    <source>
        <strain evidence="2">QSvi11</strain>
    </source>
</reference>
<dbReference type="GO" id="GO:0071014">
    <property type="term" value="C:post-mRNA release spliceosomal complex"/>
    <property type="evidence" value="ECO:0007669"/>
    <property type="project" value="TreeGrafter"/>
</dbReference>
<dbReference type="OrthoDB" id="10261348at2759"/>
<feature type="compositionally biased region" description="Low complexity" evidence="1">
    <location>
        <begin position="166"/>
        <end position="177"/>
    </location>
</feature>
<feature type="region of interest" description="Disordered" evidence="1">
    <location>
        <begin position="129"/>
        <end position="190"/>
    </location>
</feature>
<evidence type="ECO:0000313" key="2">
    <source>
        <dbReference type="EMBL" id="KAF2073377.1"/>
    </source>
</evidence>
<keyword evidence="3" id="KW-1185">Reference proteome</keyword>
<dbReference type="GO" id="GO:0005684">
    <property type="term" value="C:U2-type spliceosomal complex"/>
    <property type="evidence" value="ECO:0007669"/>
    <property type="project" value="TreeGrafter"/>
</dbReference>
<feature type="region of interest" description="Disordered" evidence="1">
    <location>
        <begin position="53"/>
        <end position="115"/>
    </location>
</feature>